<dbReference type="RefSeq" id="WP_072826047.1">
    <property type="nucleotide sequence ID" value="NZ_LT670849.1"/>
</dbReference>
<feature type="transmembrane region" description="Helical" evidence="6">
    <location>
        <begin position="152"/>
        <end position="175"/>
    </location>
</feature>
<evidence type="ECO:0000256" key="5">
    <source>
        <dbReference type="ARBA" id="ARBA00023136"/>
    </source>
</evidence>
<feature type="transmembrane region" description="Helical" evidence="6">
    <location>
        <begin position="28"/>
        <end position="51"/>
    </location>
</feature>
<evidence type="ECO:0000313" key="8">
    <source>
        <dbReference type="EMBL" id="SHN73065.1"/>
    </source>
</evidence>
<feature type="transmembrane region" description="Helical" evidence="6">
    <location>
        <begin position="344"/>
        <end position="364"/>
    </location>
</feature>
<feature type="transmembrane region" description="Helical" evidence="6">
    <location>
        <begin position="407"/>
        <end position="430"/>
    </location>
</feature>
<feature type="transmembrane region" description="Helical" evidence="6">
    <location>
        <begin position="319"/>
        <end position="338"/>
    </location>
</feature>
<dbReference type="OrthoDB" id="9773957at2"/>
<dbReference type="Gene3D" id="1.20.1250.20">
    <property type="entry name" value="MFS general substrate transporter like domains"/>
    <property type="match status" value="2"/>
</dbReference>
<dbReference type="PANTHER" id="PTHR43791">
    <property type="entry name" value="PERMEASE-RELATED"/>
    <property type="match status" value="1"/>
</dbReference>
<feature type="transmembrane region" description="Helical" evidence="6">
    <location>
        <begin position="57"/>
        <end position="78"/>
    </location>
</feature>
<accession>A0A1M7TQS8</accession>
<proteinExistence type="predicted"/>
<sequence length="441" mass="47804">MNIAGSQQVSAELTIEDQRIVRKASKRIIPFVIVLYLFAYLDRVNISFASLQMNAQLGFSSTVYGFGASMFFVAYFFFEVPSNLALSKFGARLWIARIMITWGLISAGMAFVTGEKSFYTMRFLLGVAEAGFFPGVVVYLGNWFPRHYRARITGVFLMAIPLSGLVGSPISGLLLDQMNGVYGLAGWQWMFVVEGVPALLLGISCLWLLTERPAQASWLEPAERYRLEDILAKERSNLEAVHTYKLADAFVNPGVLLLAAILFCIVFGVTGIAFFLPQIIKTFGYSNTVTGFLAAIPYLCGAVTMVLWARRSDAKRERLGHLTAAMLLGALGFIVTTFTLDIHILALLALVVAAIGVFCSNPILWTLPTSLMTGTAAAAAVALINSVANLSGIVGPPLLGWSRDATGGFAAAGMIFTAVLLLGVLLVWVFSRSTMARGIQS</sequence>
<dbReference type="FunFam" id="1.20.1250.20:FF:000018">
    <property type="entry name" value="MFS transporter permease"/>
    <property type="match status" value="1"/>
</dbReference>
<evidence type="ECO:0000313" key="9">
    <source>
        <dbReference type="Proteomes" id="UP000184096"/>
    </source>
</evidence>
<feature type="transmembrane region" description="Helical" evidence="6">
    <location>
        <begin position="288"/>
        <end position="307"/>
    </location>
</feature>
<comment type="subcellular location">
    <subcellularLocation>
        <location evidence="1">Membrane</location>
        <topology evidence="1">Multi-pass membrane protein</topology>
    </subcellularLocation>
</comment>
<feature type="transmembrane region" description="Helical" evidence="6">
    <location>
        <begin position="376"/>
        <end position="395"/>
    </location>
</feature>
<feature type="transmembrane region" description="Helical" evidence="6">
    <location>
        <begin position="90"/>
        <end position="112"/>
    </location>
</feature>
<feature type="transmembrane region" description="Helical" evidence="6">
    <location>
        <begin position="118"/>
        <end position="140"/>
    </location>
</feature>
<dbReference type="AlphaFoldDB" id="A0A1M7TQS8"/>
<name>A0A1M7TQS8_9BRAD</name>
<dbReference type="CDD" id="cd17319">
    <property type="entry name" value="MFS_ExuT_GudP_like"/>
    <property type="match status" value="1"/>
</dbReference>
<organism evidence="8 9">
    <name type="scientific">Bradyrhizobium erythrophlei</name>
    <dbReference type="NCBI Taxonomy" id="1437360"/>
    <lineage>
        <taxon>Bacteria</taxon>
        <taxon>Pseudomonadati</taxon>
        <taxon>Pseudomonadota</taxon>
        <taxon>Alphaproteobacteria</taxon>
        <taxon>Hyphomicrobiales</taxon>
        <taxon>Nitrobacteraceae</taxon>
        <taxon>Bradyrhizobium</taxon>
    </lineage>
</organism>
<dbReference type="Pfam" id="PF07690">
    <property type="entry name" value="MFS_1"/>
    <property type="match status" value="1"/>
</dbReference>
<dbReference type="PANTHER" id="PTHR43791:SF36">
    <property type="entry name" value="TRANSPORTER, PUTATIVE (AFU_ORTHOLOGUE AFUA_6G08340)-RELATED"/>
    <property type="match status" value="1"/>
</dbReference>
<evidence type="ECO:0000259" key="7">
    <source>
        <dbReference type="PROSITE" id="PS50850"/>
    </source>
</evidence>
<dbReference type="PROSITE" id="PS50850">
    <property type="entry name" value="MFS"/>
    <property type="match status" value="1"/>
</dbReference>
<dbReference type="InterPro" id="IPR011701">
    <property type="entry name" value="MFS"/>
</dbReference>
<dbReference type="InterPro" id="IPR020846">
    <property type="entry name" value="MFS_dom"/>
</dbReference>
<evidence type="ECO:0000256" key="4">
    <source>
        <dbReference type="ARBA" id="ARBA00022989"/>
    </source>
</evidence>
<evidence type="ECO:0000256" key="3">
    <source>
        <dbReference type="ARBA" id="ARBA00022692"/>
    </source>
</evidence>
<feature type="domain" description="Major facilitator superfamily (MFS) profile" evidence="7">
    <location>
        <begin position="28"/>
        <end position="435"/>
    </location>
</feature>
<evidence type="ECO:0000256" key="6">
    <source>
        <dbReference type="SAM" id="Phobius"/>
    </source>
</evidence>
<reference evidence="9" key="1">
    <citation type="submission" date="2016-11" db="EMBL/GenBank/DDBJ databases">
        <authorList>
            <person name="Varghese N."/>
            <person name="Submissions S."/>
        </authorList>
    </citation>
    <scope>NUCLEOTIDE SEQUENCE [LARGE SCALE GENOMIC DNA]</scope>
    <source>
        <strain evidence="9">GAS401</strain>
    </source>
</reference>
<keyword evidence="4 6" id="KW-1133">Transmembrane helix</keyword>
<feature type="transmembrane region" description="Helical" evidence="6">
    <location>
        <begin position="255"/>
        <end position="276"/>
    </location>
</feature>
<dbReference type="Proteomes" id="UP000184096">
    <property type="component" value="Chromosome I"/>
</dbReference>
<evidence type="ECO:0000256" key="1">
    <source>
        <dbReference type="ARBA" id="ARBA00004141"/>
    </source>
</evidence>
<dbReference type="SUPFAM" id="SSF103473">
    <property type="entry name" value="MFS general substrate transporter"/>
    <property type="match status" value="1"/>
</dbReference>
<evidence type="ECO:0000256" key="2">
    <source>
        <dbReference type="ARBA" id="ARBA00022448"/>
    </source>
</evidence>
<keyword evidence="9" id="KW-1185">Reference proteome</keyword>
<dbReference type="GO" id="GO:0016020">
    <property type="term" value="C:membrane"/>
    <property type="evidence" value="ECO:0007669"/>
    <property type="project" value="UniProtKB-SubCell"/>
</dbReference>
<gene>
    <name evidence="8" type="ORF">SAMN05444170_2391</name>
</gene>
<dbReference type="InterPro" id="IPR036259">
    <property type="entry name" value="MFS_trans_sf"/>
</dbReference>
<keyword evidence="3 6" id="KW-0812">Transmembrane</keyword>
<protein>
    <submittedName>
        <fullName evidence="8">D-galactonate transporter</fullName>
    </submittedName>
</protein>
<keyword evidence="2" id="KW-0813">Transport</keyword>
<dbReference type="EMBL" id="LT670849">
    <property type="protein sequence ID" value="SHN73065.1"/>
    <property type="molecule type" value="Genomic_DNA"/>
</dbReference>
<feature type="transmembrane region" description="Helical" evidence="6">
    <location>
        <begin position="187"/>
        <end position="209"/>
    </location>
</feature>
<dbReference type="GO" id="GO:0022857">
    <property type="term" value="F:transmembrane transporter activity"/>
    <property type="evidence" value="ECO:0007669"/>
    <property type="project" value="InterPro"/>
</dbReference>
<keyword evidence="5 6" id="KW-0472">Membrane</keyword>